<comment type="caution">
    <text evidence="1">The sequence shown here is derived from an EMBL/GenBank/DDBJ whole genome shotgun (WGS) entry which is preliminary data.</text>
</comment>
<gene>
    <name evidence="1" type="ORF">L6164_001423</name>
</gene>
<reference evidence="1 2" key="1">
    <citation type="journal article" date="2022" name="DNA Res.">
        <title>Chromosomal-level genome assembly of the orchid tree Bauhinia variegata (Leguminosae; Cercidoideae) supports the allotetraploid origin hypothesis of Bauhinia.</title>
        <authorList>
            <person name="Zhong Y."/>
            <person name="Chen Y."/>
            <person name="Zheng D."/>
            <person name="Pang J."/>
            <person name="Liu Y."/>
            <person name="Luo S."/>
            <person name="Meng S."/>
            <person name="Qian L."/>
            <person name="Wei D."/>
            <person name="Dai S."/>
            <person name="Zhou R."/>
        </authorList>
    </citation>
    <scope>NUCLEOTIDE SEQUENCE [LARGE SCALE GENOMIC DNA]</scope>
    <source>
        <strain evidence="1">BV-YZ2020</strain>
    </source>
</reference>
<evidence type="ECO:0000313" key="2">
    <source>
        <dbReference type="Proteomes" id="UP000828941"/>
    </source>
</evidence>
<dbReference type="Proteomes" id="UP000828941">
    <property type="component" value="Chromosome 1"/>
</dbReference>
<evidence type="ECO:0000313" key="1">
    <source>
        <dbReference type="EMBL" id="KAI4357475.1"/>
    </source>
</evidence>
<protein>
    <submittedName>
        <fullName evidence="1">Uncharacterized protein</fullName>
    </submittedName>
</protein>
<sequence length="93" mass="10580">MDSNGHVIGFGMELLNQSNYKVWKTCMVSYLIGEDLWEVVGGDDTIAPESNVETFKQWRQKNAKAEFSLKRSISNGMFEHIIHCKSARDLANL</sequence>
<keyword evidence="2" id="KW-1185">Reference proteome</keyword>
<proteinExistence type="predicted"/>
<accession>A0ACB9Q8Z5</accession>
<name>A0ACB9Q8Z5_BAUVA</name>
<dbReference type="EMBL" id="CM039426">
    <property type="protein sequence ID" value="KAI4357475.1"/>
    <property type="molecule type" value="Genomic_DNA"/>
</dbReference>
<organism evidence="1 2">
    <name type="scientific">Bauhinia variegata</name>
    <name type="common">Purple orchid tree</name>
    <name type="synonym">Phanera variegata</name>
    <dbReference type="NCBI Taxonomy" id="167791"/>
    <lineage>
        <taxon>Eukaryota</taxon>
        <taxon>Viridiplantae</taxon>
        <taxon>Streptophyta</taxon>
        <taxon>Embryophyta</taxon>
        <taxon>Tracheophyta</taxon>
        <taxon>Spermatophyta</taxon>
        <taxon>Magnoliopsida</taxon>
        <taxon>eudicotyledons</taxon>
        <taxon>Gunneridae</taxon>
        <taxon>Pentapetalae</taxon>
        <taxon>rosids</taxon>
        <taxon>fabids</taxon>
        <taxon>Fabales</taxon>
        <taxon>Fabaceae</taxon>
        <taxon>Cercidoideae</taxon>
        <taxon>Cercideae</taxon>
        <taxon>Bauhiniinae</taxon>
        <taxon>Bauhinia</taxon>
    </lineage>
</organism>